<evidence type="ECO:0000259" key="1">
    <source>
        <dbReference type="Pfam" id="PF12697"/>
    </source>
</evidence>
<gene>
    <name evidence="2" type="ORF">EDD42_3906</name>
</gene>
<dbReference type="EMBL" id="RKHL01000001">
    <property type="protein sequence ID" value="ROR83789.1"/>
    <property type="molecule type" value="Genomic_DNA"/>
</dbReference>
<accession>A0A3N2C8F3</accession>
<feature type="domain" description="AB hydrolase-1" evidence="1">
    <location>
        <begin position="27"/>
        <end position="208"/>
    </location>
</feature>
<dbReference type="InterPro" id="IPR029058">
    <property type="entry name" value="AB_hydrolase_fold"/>
</dbReference>
<dbReference type="PANTHER" id="PTHR43194">
    <property type="entry name" value="HYDROLASE ALPHA/BETA FOLD FAMILY"/>
    <property type="match status" value="1"/>
</dbReference>
<comment type="caution">
    <text evidence="2">The sequence shown here is derived from an EMBL/GenBank/DDBJ whole genome shotgun (WGS) entry which is preliminary data.</text>
</comment>
<evidence type="ECO:0000313" key="2">
    <source>
        <dbReference type="EMBL" id="ROR83789.1"/>
    </source>
</evidence>
<dbReference type="GO" id="GO:0003824">
    <property type="term" value="F:catalytic activity"/>
    <property type="evidence" value="ECO:0007669"/>
    <property type="project" value="UniProtKB-ARBA"/>
</dbReference>
<evidence type="ECO:0000313" key="3">
    <source>
        <dbReference type="Proteomes" id="UP000266915"/>
    </source>
</evidence>
<dbReference type="InterPro" id="IPR050228">
    <property type="entry name" value="Carboxylesterase_BioH"/>
</dbReference>
<dbReference type="InterPro" id="IPR000073">
    <property type="entry name" value="AB_hydrolase_1"/>
</dbReference>
<name>A0A3N2C8F3_9MICO</name>
<organism evidence="2 3">
    <name type="scientific">Plantibacter flavus</name>
    <dbReference type="NCBI Taxonomy" id="150123"/>
    <lineage>
        <taxon>Bacteria</taxon>
        <taxon>Bacillati</taxon>
        <taxon>Actinomycetota</taxon>
        <taxon>Actinomycetes</taxon>
        <taxon>Micrococcales</taxon>
        <taxon>Microbacteriaceae</taxon>
        <taxon>Plantibacter</taxon>
    </lineage>
</organism>
<proteinExistence type="predicted"/>
<reference evidence="2 3" key="1">
    <citation type="submission" date="2018-11" db="EMBL/GenBank/DDBJ databases">
        <title>Sequencing the genomes of 1000 actinobacteria strains.</title>
        <authorList>
            <person name="Klenk H.-P."/>
        </authorList>
    </citation>
    <scope>NUCLEOTIDE SEQUENCE [LARGE SCALE GENOMIC DNA]</scope>
    <source>
        <strain evidence="2 3">DSM 14012</strain>
    </source>
</reference>
<dbReference type="Pfam" id="PF12697">
    <property type="entry name" value="Abhydrolase_6"/>
    <property type="match status" value="1"/>
</dbReference>
<sequence>MNCTGDLWADVTVPGSIRWPLAERSVARQVTELLDGLPERFVIAGLSLGGVIAMETALAAPDRVAGLCVMSVNGRATTAVQHEAWRAWRDRLAAGGTPAELQREILPSLVPTAVRGGRPDLVDRVLGMGAQTTADRLDAQLAQQLSRRPLLDRLAALDLPTLVVSGTADPICPPVFHDEIATAVRGARLVSVDAGHLPPLERPDVVRAVLDTWLAEVAGGQRQR</sequence>
<dbReference type="SUPFAM" id="SSF53474">
    <property type="entry name" value="alpha/beta-Hydrolases"/>
    <property type="match status" value="1"/>
</dbReference>
<dbReference type="PANTHER" id="PTHR43194:SF2">
    <property type="entry name" value="PEROXISOMAL MEMBRANE PROTEIN LPX1"/>
    <property type="match status" value="1"/>
</dbReference>
<dbReference type="Proteomes" id="UP000266915">
    <property type="component" value="Unassembled WGS sequence"/>
</dbReference>
<dbReference type="PRINTS" id="PR00111">
    <property type="entry name" value="ABHYDROLASE"/>
</dbReference>
<dbReference type="AlphaFoldDB" id="A0A3N2C8F3"/>
<protein>
    <submittedName>
        <fullName evidence="2">Pimeloyl-ACP methyl ester carboxylesterase</fullName>
    </submittedName>
</protein>
<keyword evidence="3" id="KW-1185">Reference proteome</keyword>
<dbReference type="Gene3D" id="3.40.50.1820">
    <property type="entry name" value="alpha/beta hydrolase"/>
    <property type="match status" value="1"/>
</dbReference>